<gene>
    <name evidence="3" type="ORF">BECKLFY1418A_GA0070994_109412</name>
</gene>
<dbReference type="Gene3D" id="2.60.40.10">
    <property type="entry name" value="Immunoglobulins"/>
    <property type="match status" value="1"/>
</dbReference>
<evidence type="ECO:0000256" key="1">
    <source>
        <dbReference type="SAM" id="Coils"/>
    </source>
</evidence>
<reference evidence="3" key="1">
    <citation type="submission" date="2019-02" db="EMBL/GenBank/DDBJ databases">
        <authorList>
            <person name="Gruber-Vodicka R. H."/>
            <person name="Seah K. B. B."/>
        </authorList>
    </citation>
    <scope>NUCLEOTIDE SEQUENCE</scope>
    <source>
        <strain evidence="3">BECK_M6</strain>
    </source>
</reference>
<evidence type="ECO:0000313" key="3">
    <source>
        <dbReference type="EMBL" id="VFJ99163.1"/>
    </source>
</evidence>
<feature type="coiled-coil region" evidence="1">
    <location>
        <begin position="41"/>
        <end position="79"/>
    </location>
</feature>
<proteinExistence type="predicted"/>
<keyword evidence="1" id="KW-0175">Coiled coil</keyword>
<dbReference type="AlphaFoldDB" id="A0A450V308"/>
<dbReference type="SUPFAM" id="SSF49265">
    <property type="entry name" value="Fibronectin type III"/>
    <property type="match status" value="1"/>
</dbReference>
<dbReference type="Pfam" id="PF00041">
    <property type="entry name" value="fn3"/>
    <property type="match status" value="1"/>
</dbReference>
<dbReference type="SMART" id="SM00060">
    <property type="entry name" value="FN3"/>
    <property type="match status" value="1"/>
</dbReference>
<dbReference type="EMBL" id="CAADFH010000094">
    <property type="protein sequence ID" value="VFJ99163.1"/>
    <property type="molecule type" value="Genomic_DNA"/>
</dbReference>
<name>A0A450V308_9GAMM</name>
<accession>A0A450V308</accession>
<dbReference type="CDD" id="cd00063">
    <property type="entry name" value="FN3"/>
    <property type="match status" value="1"/>
</dbReference>
<dbReference type="InterPro" id="IPR036116">
    <property type="entry name" value="FN3_sf"/>
</dbReference>
<protein>
    <submittedName>
        <fullName evidence="3">Fibronectin type III domain-containing protein</fullName>
    </submittedName>
</protein>
<sequence>MSSRRFPTVEASVLTLGQEMSVGLSENTDIYPAPPVEVAALDASISEYEEARDAVVALQAEAKEAHDKKEAKLEALKRNIKTNLRYAENTVNFDDGKLKRIGWSGRKAPGHLTAPGQVGNLESPDRGDGWIALAWRAPTEGGKVSAYRVERRELGAEPWTRIDMAMETSARVADQPQGTKFEFCVVAVNKAGDGARSNVVTAVL</sequence>
<dbReference type="PROSITE" id="PS50853">
    <property type="entry name" value="FN3"/>
    <property type="match status" value="1"/>
</dbReference>
<feature type="domain" description="Fibronectin type-III" evidence="2">
    <location>
        <begin position="117"/>
        <end position="204"/>
    </location>
</feature>
<organism evidence="3">
    <name type="scientific">Candidatus Kentrum sp. LFY</name>
    <dbReference type="NCBI Taxonomy" id="2126342"/>
    <lineage>
        <taxon>Bacteria</taxon>
        <taxon>Pseudomonadati</taxon>
        <taxon>Pseudomonadota</taxon>
        <taxon>Gammaproteobacteria</taxon>
        <taxon>Candidatus Kentrum</taxon>
    </lineage>
</organism>
<evidence type="ECO:0000259" key="2">
    <source>
        <dbReference type="PROSITE" id="PS50853"/>
    </source>
</evidence>
<dbReference type="InterPro" id="IPR003961">
    <property type="entry name" value="FN3_dom"/>
</dbReference>
<dbReference type="InterPro" id="IPR013783">
    <property type="entry name" value="Ig-like_fold"/>
</dbReference>